<evidence type="ECO:0000256" key="6">
    <source>
        <dbReference type="ARBA" id="ARBA00022786"/>
    </source>
</evidence>
<comment type="similarity">
    <text evidence="3">Belongs to the peptidase C19 family.</text>
</comment>
<dbReference type="InterPro" id="IPR038765">
    <property type="entry name" value="Papain-like_cys_pep_sf"/>
</dbReference>
<reference evidence="11" key="1">
    <citation type="submission" date="2014-07" db="EMBL/GenBank/DDBJ databases">
        <authorList>
            <person name="Martin A.A"/>
            <person name="De Silva N."/>
        </authorList>
    </citation>
    <scope>NUCLEOTIDE SEQUENCE</scope>
</reference>
<dbReference type="Gene3D" id="3.10.20.90">
    <property type="entry name" value="Phosphatidylinositol 3-kinase Catalytic Subunit, Chain A, domain 1"/>
    <property type="match status" value="1"/>
</dbReference>
<name>A0A0K0F637_STRVS</name>
<dbReference type="PROSITE" id="PS00973">
    <property type="entry name" value="USP_2"/>
    <property type="match status" value="1"/>
</dbReference>
<dbReference type="EC" id="3.4.19.12" evidence="4"/>
<proteinExistence type="inferred from homology"/>
<evidence type="ECO:0000256" key="2">
    <source>
        <dbReference type="ARBA" id="ARBA00004123"/>
    </source>
</evidence>
<keyword evidence="5" id="KW-0645">Protease</keyword>
<dbReference type="Proteomes" id="UP000035680">
    <property type="component" value="Unassembled WGS sequence"/>
</dbReference>
<dbReference type="STRING" id="75913.A0A0K0F637"/>
<dbReference type="Gene3D" id="3.90.70.10">
    <property type="entry name" value="Cysteine proteinases"/>
    <property type="match status" value="1"/>
</dbReference>
<sequence length="1063" mass="123144">MMKNKVKRKFNLISKPPDKRDILTRELIHNSNISTVDRDSLFNLINLNTTFCEHNSNPNKKSNCKKYCRCLESLGNDVWKKTYEKVVDEEEGNNINLRAIQEKPCGLNNTGNHCYVNSFIQIWFSYIPFREAVYTFEPINDFFPKDTKINIQDIILTLKKLFITMQITPFEEACALPLITLLKLDNEQNDALEFTTLFFATLERELGNHPNGEKLRNLLQTCLSCQQEQKLICSCGYKSETSMEISSLHLHIEDVKTLPMAISNYFSVEKLEDFKCSGCLKSGFVEKRIKITKFPPVLLIQLNRVSYDNSGRNVKVKTPIEYPRLLRSSMISEGLDEDIEYELFAVMIHEGKETHCGHYYDLIKDPGSGKWFRYNDRIVEEVKAPGYGDEPTGKVKCDMRGCYALLYKIKSDDEPIPQPDDDLRDVIENELNELFKIQKEGTIWDRLWRTVFKKYYTIVSSIWNELKVSSVVIDKKSMNDFVLLPTELIKEFSSCLYDSYSKRKVFSPDVIMKPEQESTVEELFEIFEKDVYQRKASSFVSIELCCHKKICLELILSGKIKVVNRKAAEDILSVLPVNVFLYKNNEDYLPYSLPSVDSICLECLKILIQKINYENSFKETERILKKVNNEYIKRIPEKILITCKNDVNNGYWVSKDELKNYRKLALLSIGEQFKVDDSTYFVGFANDVSSITNMDDSDGLCQMQDDEVLPKKGKHDSDLECFNNLQLCTQEKETSLIFNGTLKCDHGNMSISKKRLYVTEEEWRQLVKPFMEVYTVPYQTSECRECIAIQNAEVSKRQDYVSKINSIKKTLGPILRTIENRNIMDDTASFSLGICKQFLKHLINFRNGDKADEITGICQECVLCEDHNMPYLSPEMKEYAEMLAPIDEEEWDLIQETISNVGFDINPKKIFLNHTETFSSYEFCNHCNSKALEDQENSKYVYPDGGTVVVRVTREDNCNKVEISRFGRRSRKDQLCIKMFSTETIYELKSRIATKIRCDVYALSIFNGEKELDNASTLEQSKVPQNNEDYPLQAIVYTSNGSQETVYEERPIEKGFKDTVLGF</sequence>
<dbReference type="InterPro" id="IPR050164">
    <property type="entry name" value="Peptidase_C19"/>
</dbReference>
<dbReference type="SUPFAM" id="SSF54001">
    <property type="entry name" value="Cysteine proteinases"/>
    <property type="match status" value="1"/>
</dbReference>
<dbReference type="GO" id="GO:0005829">
    <property type="term" value="C:cytosol"/>
    <property type="evidence" value="ECO:0007669"/>
    <property type="project" value="TreeGrafter"/>
</dbReference>
<keyword evidence="9" id="KW-0539">Nucleus</keyword>
<evidence type="ECO:0000256" key="3">
    <source>
        <dbReference type="ARBA" id="ARBA00009085"/>
    </source>
</evidence>
<dbReference type="GO" id="GO:0005634">
    <property type="term" value="C:nucleus"/>
    <property type="evidence" value="ECO:0007669"/>
    <property type="project" value="UniProtKB-SubCell"/>
</dbReference>
<evidence type="ECO:0000259" key="10">
    <source>
        <dbReference type="PROSITE" id="PS50235"/>
    </source>
</evidence>
<keyword evidence="11" id="KW-1185">Reference proteome</keyword>
<dbReference type="PROSITE" id="PS50235">
    <property type="entry name" value="USP_3"/>
    <property type="match status" value="1"/>
</dbReference>
<feature type="domain" description="USP" evidence="10">
    <location>
        <begin position="105"/>
        <end position="410"/>
    </location>
</feature>
<dbReference type="GO" id="GO:0004843">
    <property type="term" value="F:cysteine-type deubiquitinase activity"/>
    <property type="evidence" value="ECO:0007669"/>
    <property type="project" value="UniProtKB-EC"/>
</dbReference>
<dbReference type="GO" id="GO:0006508">
    <property type="term" value="P:proteolysis"/>
    <property type="evidence" value="ECO:0007669"/>
    <property type="project" value="UniProtKB-KW"/>
</dbReference>
<reference evidence="12" key="2">
    <citation type="submission" date="2015-08" db="UniProtKB">
        <authorList>
            <consortium name="WormBaseParasite"/>
        </authorList>
    </citation>
    <scope>IDENTIFICATION</scope>
</reference>
<dbReference type="InterPro" id="IPR018200">
    <property type="entry name" value="USP_CS"/>
</dbReference>
<keyword evidence="6" id="KW-0833">Ubl conjugation pathway</keyword>
<evidence type="ECO:0000256" key="8">
    <source>
        <dbReference type="ARBA" id="ARBA00022807"/>
    </source>
</evidence>
<keyword evidence="8" id="KW-0788">Thiol protease</keyword>
<dbReference type="PROSITE" id="PS00972">
    <property type="entry name" value="USP_1"/>
    <property type="match status" value="1"/>
</dbReference>
<keyword evidence="7" id="KW-0378">Hydrolase</keyword>
<dbReference type="WBParaSite" id="SVE_0428000.1">
    <property type="protein sequence ID" value="SVE_0428000.1"/>
    <property type="gene ID" value="SVE_0428000"/>
</dbReference>
<evidence type="ECO:0000256" key="7">
    <source>
        <dbReference type="ARBA" id="ARBA00022801"/>
    </source>
</evidence>
<dbReference type="PANTHER" id="PTHR24006:SF722">
    <property type="entry name" value="UBIQUITIN CARBOXYL-TERMINAL HYDROLASE 48"/>
    <property type="match status" value="1"/>
</dbReference>
<dbReference type="InterPro" id="IPR001394">
    <property type="entry name" value="Peptidase_C19_UCH"/>
</dbReference>
<organism evidence="11 12">
    <name type="scientific">Strongyloides venezuelensis</name>
    <name type="common">Threadworm</name>
    <dbReference type="NCBI Taxonomy" id="75913"/>
    <lineage>
        <taxon>Eukaryota</taxon>
        <taxon>Metazoa</taxon>
        <taxon>Ecdysozoa</taxon>
        <taxon>Nematoda</taxon>
        <taxon>Chromadorea</taxon>
        <taxon>Rhabditida</taxon>
        <taxon>Tylenchina</taxon>
        <taxon>Panagrolaimomorpha</taxon>
        <taxon>Strongyloidoidea</taxon>
        <taxon>Strongyloididae</taxon>
        <taxon>Strongyloides</taxon>
    </lineage>
</organism>
<dbReference type="InterPro" id="IPR057775">
    <property type="entry name" value="USP48_dom"/>
</dbReference>
<dbReference type="InterPro" id="IPR028889">
    <property type="entry name" value="USP"/>
</dbReference>
<evidence type="ECO:0000313" key="11">
    <source>
        <dbReference type="Proteomes" id="UP000035680"/>
    </source>
</evidence>
<dbReference type="Pfam" id="PF24543">
    <property type="entry name" value="Usp-48"/>
    <property type="match status" value="1"/>
</dbReference>
<dbReference type="GO" id="GO:0016579">
    <property type="term" value="P:protein deubiquitination"/>
    <property type="evidence" value="ECO:0007669"/>
    <property type="project" value="InterPro"/>
</dbReference>
<comment type="catalytic activity">
    <reaction evidence="1">
        <text>Thiol-dependent hydrolysis of ester, thioester, amide, peptide and isopeptide bonds formed by the C-terminal Gly of ubiquitin (a 76-residue protein attached to proteins as an intracellular targeting signal).</text>
        <dbReference type="EC" id="3.4.19.12"/>
    </reaction>
</comment>
<comment type="subcellular location">
    <subcellularLocation>
        <location evidence="2">Nucleus</location>
    </subcellularLocation>
</comment>
<evidence type="ECO:0000256" key="4">
    <source>
        <dbReference type="ARBA" id="ARBA00012759"/>
    </source>
</evidence>
<dbReference type="AlphaFoldDB" id="A0A0K0F637"/>
<evidence type="ECO:0000313" key="12">
    <source>
        <dbReference type="WBParaSite" id="SVE_0428000.1"/>
    </source>
</evidence>
<evidence type="ECO:0000256" key="9">
    <source>
        <dbReference type="ARBA" id="ARBA00023242"/>
    </source>
</evidence>
<accession>A0A0K0F637</accession>
<evidence type="ECO:0000256" key="1">
    <source>
        <dbReference type="ARBA" id="ARBA00000707"/>
    </source>
</evidence>
<protein>
    <recommendedName>
        <fullName evidence="4">ubiquitinyl hydrolase 1</fullName>
        <ecNumber evidence="4">3.4.19.12</ecNumber>
    </recommendedName>
</protein>
<dbReference type="Pfam" id="PF00443">
    <property type="entry name" value="UCH"/>
    <property type="match status" value="1"/>
</dbReference>
<evidence type="ECO:0000256" key="5">
    <source>
        <dbReference type="ARBA" id="ARBA00022670"/>
    </source>
</evidence>
<dbReference type="PANTHER" id="PTHR24006">
    <property type="entry name" value="UBIQUITIN CARBOXYL-TERMINAL HYDROLASE"/>
    <property type="match status" value="1"/>
</dbReference>